<keyword evidence="4 5" id="KW-0472">Membrane</keyword>
<dbReference type="GO" id="GO:0006817">
    <property type="term" value="P:phosphate ion transport"/>
    <property type="evidence" value="ECO:0007669"/>
    <property type="project" value="TreeGrafter"/>
</dbReference>
<evidence type="ECO:0000313" key="8">
    <source>
        <dbReference type="Proteomes" id="UP000271241"/>
    </source>
</evidence>
<dbReference type="OrthoDB" id="9970435at2759"/>
<feature type="transmembrane region" description="Helical" evidence="5">
    <location>
        <begin position="6"/>
        <end position="26"/>
    </location>
</feature>
<dbReference type="STRING" id="78915.A0A4P9XTL7"/>
<name>A0A4P9XTL7_9FUNG</name>
<protein>
    <submittedName>
        <fullName evidence="7">EXS family-domain-containing protein</fullName>
    </submittedName>
</protein>
<organism evidence="7 8">
    <name type="scientific">Thamnocephalis sphaerospora</name>
    <dbReference type="NCBI Taxonomy" id="78915"/>
    <lineage>
        <taxon>Eukaryota</taxon>
        <taxon>Fungi</taxon>
        <taxon>Fungi incertae sedis</taxon>
        <taxon>Zoopagomycota</taxon>
        <taxon>Zoopagomycotina</taxon>
        <taxon>Zoopagomycetes</taxon>
        <taxon>Zoopagales</taxon>
        <taxon>Sigmoideomycetaceae</taxon>
        <taxon>Thamnocephalis</taxon>
    </lineage>
</organism>
<dbReference type="PANTHER" id="PTHR10783">
    <property type="entry name" value="XENOTROPIC AND POLYTROPIC RETROVIRUS RECEPTOR 1-RELATED"/>
    <property type="match status" value="1"/>
</dbReference>
<dbReference type="EMBL" id="KZ992506">
    <property type="protein sequence ID" value="RKP09534.1"/>
    <property type="molecule type" value="Genomic_DNA"/>
</dbReference>
<evidence type="ECO:0000256" key="5">
    <source>
        <dbReference type="SAM" id="Phobius"/>
    </source>
</evidence>
<dbReference type="GO" id="GO:0005794">
    <property type="term" value="C:Golgi apparatus"/>
    <property type="evidence" value="ECO:0007669"/>
    <property type="project" value="TreeGrafter"/>
</dbReference>
<dbReference type="PANTHER" id="PTHR10783:SF103">
    <property type="entry name" value="SOLUTE CARRIER FAMILY 53 MEMBER 1"/>
    <property type="match status" value="1"/>
</dbReference>
<reference evidence="8" key="1">
    <citation type="journal article" date="2018" name="Nat. Microbiol.">
        <title>Leveraging single-cell genomics to expand the fungal tree of life.</title>
        <authorList>
            <person name="Ahrendt S.R."/>
            <person name="Quandt C.A."/>
            <person name="Ciobanu D."/>
            <person name="Clum A."/>
            <person name="Salamov A."/>
            <person name="Andreopoulos B."/>
            <person name="Cheng J.F."/>
            <person name="Woyke T."/>
            <person name="Pelin A."/>
            <person name="Henrissat B."/>
            <person name="Reynolds N.K."/>
            <person name="Benny G.L."/>
            <person name="Smith M.E."/>
            <person name="James T.Y."/>
            <person name="Grigoriev I.V."/>
        </authorList>
    </citation>
    <scope>NUCLEOTIDE SEQUENCE [LARGE SCALE GENOMIC DNA]</scope>
    <source>
        <strain evidence="8">RSA 1356</strain>
    </source>
</reference>
<comment type="subcellular location">
    <subcellularLocation>
        <location evidence="1">Membrane</location>
        <topology evidence="1">Multi-pass membrane protein</topology>
    </subcellularLocation>
</comment>
<feature type="domain" description="EXS" evidence="6">
    <location>
        <begin position="1"/>
        <end position="123"/>
    </location>
</feature>
<gene>
    <name evidence="7" type="ORF">THASP1DRAFT_6136</name>
</gene>
<evidence type="ECO:0000259" key="6">
    <source>
        <dbReference type="PROSITE" id="PS51380"/>
    </source>
</evidence>
<evidence type="ECO:0000256" key="4">
    <source>
        <dbReference type="ARBA" id="ARBA00023136"/>
    </source>
</evidence>
<dbReference type="PROSITE" id="PS51380">
    <property type="entry name" value="EXS"/>
    <property type="match status" value="1"/>
</dbReference>
<evidence type="ECO:0000256" key="2">
    <source>
        <dbReference type="ARBA" id="ARBA00022692"/>
    </source>
</evidence>
<dbReference type="Proteomes" id="UP000271241">
    <property type="component" value="Unassembled WGS sequence"/>
</dbReference>
<feature type="non-terminal residue" evidence="7">
    <location>
        <position position="123"/>
    </location>
</feature>
<dbReference type="GO" id="GO:0005886">
    <property type="term" value="C:plasma membrane"/>
    <property type="evidence" value="ECO:0007669"/>
    <property type="project" value="TreeGrafter"/>
</dbReference>
<keyword evidence="2 5" id="KW-0812">Transmembrane</keyword>
<accession>A0A4P9XTL7</accession>
<evidence type="ECO:0000313" key="7">
    <source>
        <dbReference type="EMBL" id="RKP09534.1"/>
    </source>
</evidence>
<proteinExistence type="predicted"/>
<dbReference type="GO" id="GO:0000822">
    <property type="term" value="F:inositol hexakisphosphate binding"/>
    <property type="evidence" value="ECO:0007669"/>
    <property type="project" value="TreeGrafter"/>
</dbReference>
<evidence type="ECO:0000256" key="1">
    <source>
        <dbReference type="ARBA" id="ARBA00004141"/>
    </source>
</evidence>
<keyword evidence="8" id="KW-1185">Reference proteome</keyword>
<feature type="non-terminal residue" evidence="7">
    <location>
        <position position="1"/>
    </location>
</feature>
<keyword evidence="3 5" id="KW-1133">Transmembrane helix</keyword>
<evidence type="ECO:0000256" key="3">
    <source>
        <dbReference type="ARBA" id="ARBA00022989"/>
    </source>
</evidence>
<sequence>VVWIIVSIAVTIYATFWDIYMDWGFFQQGSKNRFLRDELVFPYKSLYYFAMGSDLLLRAAWLLNISPSLWGIFFDNRIVAFTLAVLEILRRFQWNFFRMENEHVNNCGMFRAIREIPLPFAVD</sequence>
<dbReference type="GO" id="GO:0016036">
    <property type="term" value="P:cellular response to phosphate starvation"/>
    <property type="evidence" value="ECO:0007669"/>
    <property type="project" value="TreeGrafter"/>
</dbReference>
<dbReference type="InterPro" id="IPR004342">
    <property type="entry name" value="EXS_C"/>
</dbReference>
<dbReference type="AlphaFoldDB" id="A0A4P9XTL7"/>
<dbReference type="Pfam" id="PF03124">
    <property type="entry name" value="EXS"/>
    <property type="match status" value="1"/>
</dbReference>